<evidence type="ECO:0000256" key="1">
    <source>
        <dbReference type="ARBA" id="ARBA00022605"/>
    </source>
</evidence>
<accession>A0ABD5Q7G4</accession>
<evidence type="ECO:0000313" key="6">
    <source>
        <dbReference type="EMBL" id="MFC4826407.1"/>
    </source>
</evidence>
<dbReference type="SUPFAM" id="SSF47648">
    <property type="entry name" value="Nucleoside phosphorylase/phosphoribosyltransferase N-terminal domain"/>
    <property type="match status" value="1"/>
</dbReference>
<feature type="domain" description="Glycosyl transferase family 3 N-terminal" evidence="5">
    <location>
        <begin position="38"/>
        <end position="89"/>
    </location>
</feature>
<evidence type="ECO:0000259" key="4">
    <source>
        <dbReference type="Pfam" id="PF00591"/>
    </source>
</evidence>
<dbReference type="GO" id="GO:0008652">
    <property type="term" value="P:amino acid biosynthetic process"/>
    <property type="evidence" value="ECO:0007669"/>
    <property type="project" value="UniProtKB-KW"/>
</dbReference>
<keyword evidence="1" id="KW-0028">Amino-acid biosynthesis</keyword>
<dbReference type="InterPro" id="IPR017459">
    <property type="entry name" value="Glycosyl_Trfase_fam3_N_dom"/>
</dbReference>
<dbReference type="EMBL" id="JBHSHT010000002">
    <property type="protein sequence ID" value="MFC4826407.1"/>
    <property type="molecule type" value="Genomic_DNA"/>
</dbReference>
<protein>
    <submittedName>
        <fullName evidence="6">Anthranilate phosphoribosyltransferase</fullName>
    </submittedName>
</protein>
<dbReference type="Pfam" id="PF00591">
    <property type="entry name" value="Glycos_transf_3"/>
    <property type="match status" value="1"/>
</dbReference>
<evidence type="ECO:0000256" key="3">
    <source>
        <dbReference type="ARBA" id="ARBA00022679"/>
    </source>
</evidence>
<sequence length="369" mass="38940">MSGDRASTAGGGDAEVEGEWTLLRLLTEVCGSGPKTADDMTYEQAGEAFARVLVGDADPETLGAFLLANRWKESTPEELAGFVDAMRERSVAVAEPDADPVDCGGNYDGKQKTAVLGVASGLVAAAAGTPVVAHSGPSLPAKYGTTYGDVLDELGVPTDLEPERSAAMVDEVGFGFYAQSQFNSLVHERRPARKSIGVRTSINTVETLANPANASVHFGSFYHLSYAERIAGTVRESRELPNERVVMAQGMEGYDDVRPGTTRFAVWDADRSDGEIVDDEIETAALGVEFEREDLEVDDLPADSARITERVLSGERDGPVADAVALNAGFRIYAGGDADSVGAGVELARDALADGSAEARLDALRAFEA</sequence>
<evidence type="ECO:0000259" key="5">
    <source>
        <dbReference type="Pfam" id="PF02885"/>
    </source>
</evidence>
<dbReference type="Gene3D" id="1.20.970.10">
    <property type="entry name" value="Transferase, Pyrimidine Nucleoside Phosphorylase, Chain C"/>
    <property type="match status" value="1"/>
</dbReference>
<dbReference type="SUPFAM" id="SSF52418">
    <property type="entry name" value="Nucleoside phosphorylase/phosphoribosyltransferase catalytic domain"/>
    <property type="match status" value="1"/>
</dbReference>
<dbReference type="Proteomes" id="UP001595945">
    <property type="component" value="Unassembled WGS sequence"/>
</dbReference>
<keyword evidence="2 6" id="KW-0328">Glycosyltransferase</keyword>
<dbReference type="InterPro" id="IPR036320">
    <property type="entry name" value="Glycosyl_Trfase_fam3_N_dom_sf"/>
</dbReference>
<gene>
    <name evidence="6" type="ORF">ACFO9K_19295</name>
</gene>
<keyword evidence="3" id="KW-0808">Transferase</keyword>
<proteinExistence type="predicted"/>
<evidence type="ECO:0000256" key="2">
    <source>
        <dbReference type="ARBA" id="ARBA00022676"/>
    </source>
</evidence>
<dbReference type="GO" id="GO:0016763">
    <property type="term" value="F:pentosyltransferase activity"/>
    <property type="evidence" value="ECO:0007669"/>
    <property type="project" value="UniProtKB-ARBA"/>
</dbReference>
<keyword evidence="7" id="KW-1185">Reference proteome</keyword>
<dbReference type="InterPro" id="IPR000312">
    <property type="entry name" value="Glycosyl_Trfase_fam3"/>
</dbReference>
<dbReference type="Gene3D" id="3.40.1030.10">
    <property type="entry name" value="Nucleoside phosphorylase/phosphoribosyltransferase catalytic domain"/>
    <property type="match status" value="1"/>
</dbReference>
<dbReference type="PANTHER" id="PTHR43285">
    <property type="entry name" value="ANTHRANILATE PHOSPHORIBOSYLTRANSFERASE"/>
    <property type="match status" value="1"/>
</dbReference>
<dbReference type="RefSeq" id="WP_254267991.1">
    <property type="nucleotide sequence ID" value="NZ_CP100400.1"/>
</dbReference>
<dbReference type="PANTHER" id="PTHR43285:SF2">
    <property type="entry name" value="ANTHRANILATE PHOSPHORIBOSYLTRANSFERASE"/>
    <property type="match status" value="1"/>
</dbReference>
<evidence type="ECO:0000313" key="7">
    <source>
        <dbReference type="Proteomes" id="UP001595945"/>
    </source>
</evidence>
<organism evidence="6 7">
    <name type="scientific">Halorussus aquaticus</name>
    <dbReference type="NCBI Taxonomy" id="2953748"/>
    <lineage>
        <taxon>Archaea</taxon>
        <taxon>Methanobacteriati</taxon>
        <taxon>Methanobacteriota</taxon>
        <taxon>Stenosarchaea group</taxon>
        <taxon>Halobacteria</taxon>
        <taxon>Halobacteriales</taxon>
        <taxon>Haladaptataceae</taxon>
        <taxon>Halorussus</taxon>
    </lineage>
</organism>
<comment type="caution">
    <text evidence="6">The sequence shown here is derived from an EMBL/GenBank/DDBJ whole genome shotgun (WGS) entry which is preliminary data.</text>
</comment>
<dbReference type="Pfam" id="PF02885">
    <property type="entry name" value="Glycos_trans_3N"/>
    <property type="match status" value="1"/>
</dbReference>
<dbReference type="InterPro" id="IPR035902">
    <property type="entry name" value="Nuc_phospho_transferase"/>
</dbReference>
<dbReference type="AlphaFoldDB" id="A0ABD5Q7G4"/>
<reference evidence="6 7" key="1">
    <citation type="journal article" date="2019" name="Int. J. Syst. Evol. Microbiol.">
        <title>The Global Catalogue of Microorganisms (GCM) 10K type strain sequencing project: providing services to taxonomists for standard genome sequencing and annotation.</title>
        <authorList>
            <consortium name="The Broad Institute Genomics Platform"/>
            <consortium name="The Broad Institute Genome Sequencing Center for Infectious Disease"/>
            <person name="Wu L."/>
            <person name="Ma J."/>
        </authorList>
    </citation>
    <scope>NUCLEOTIDE SEQUENCE [LARGE SCALE GENOMIC DNA]</scope>
    <source>
        <strain evidence="6 7">XZYJ18</strain>
    </source>
</reference>
<dbReference type="GeneID" id="73046496"/>
<name>A0ABD5Q7G4_9EURY</name>
<feature type="domain" description="Glycosyl transferase family 3" evidence="4">
    <location>
        <begin position="110"/>
        <end position="357"/>
    </location>
</feature>
<dbReference type="InterPro" id="IPR005940">
    <property type="entry name" value="Anthranilate_Pribosyl_Tfrase"/>
</dbReference>